<dbReference type="Pfam" id="PF00855">
    <property type="entry name" value="PWWP"/>
    <property type="match status" value="1"/>
</dbReference>
<feature type="region of interest" description="Disordered" evidence="1">
    <location>
        <begin position="842"/>
        <end position="879"/>
    </location>
</feature>
<dbReference type="AlphaFoldDB" id="A0AAD2DNT0"/>
<feature type="compositionally biased region" description="Basic and acidic residues" evidence="1">
    <location>
        <begin position="860"/>
        <end position="873"/>
    </location>
</feature>
<feature type="region of interest" description="Disordered" evidence="1">
    <location>
        <begin position="130"/>
        <end position="156"/>
    </location>
</feature>
<dbReference type="PANTHER" id="PTHR10688">
    <property type="entry name" value="PWWP DOMAIN-CONTAINING PROTEIN"/>
    <property type="match status" value="1"/>
</dbReference>
<feature type="region of interest" description="Disordered" evidence="1">
    <location>
        <begin position="1"/>
        <end position="36"/>
    </location>
</feature>
<reference evidence="3" key="1">
    <citation type="submission" date="2023-05" db="EMBL/GenBank/DDBJ databases">
        <authorList>
            <person name="Huff M."/>
        </authorList>
    </citation>
    <scope>NUCLEOTIDE SEQUENCE</scope>
</reference>
<feature type="region of interest" description="Disordered" evidence="1">
    <location>
        <begin position="61"/>
        <end position="116"/>
    </location>
</feature>
<sequence>MGDSDSKQEGNWGSRPEPEENLLKQVSSSDLNRDDDSVVIVTKHVVETETVVETSFEKLESDLGAEKDEENGVENINHASNVDATNSVNLGVDSGSSDDADGREKRFENKDGEGSSAENVVVLGSDHKQLNGTVTDMDKNAGQTGEERGKVGVDGNTEIVGADNEKMENEEKLVGQEHGFRVGDLVWGKIRSHPWWPGQIHNPLDASEFAEKHGHSGQAGRLLVAFFGDGSCAWCLPSQLIPFVENFEETSKDSSSKSFLNAVQRAVDEVGRLVESKMTCKCIPKERKVGLSRPLVANVGIKDGVLVPEVDISRLSTPTYEPSELLARVRSIAVAVSVGSMIEFAVLKSWLSAFNRSKGGGCLPVYCEPQEIEGLEDNSKNVIENKSNKVDDEVMIDFSVPIEVPIGPLEDDSPASPTEGTGNSAAPSNGRKQKSVAELMKENPEVKPKIKKRTTVTEGTDSGKSKSAKKRKGNDMGVEDGDNGGDSSMRKKIVGKRNAAISESSKISENKVSNAASDDVGMEMKNEDPLLSRPKENNAFAEGNVTGEAVEGSETVSSPRERKKSKYLSPPYTNLNWREGSSSFKKGSEIEIEKITKIAQVEDVPVEKLPDKQQKGLDTYNVSKAGEDTEKTAFTSAVDVSVTDMLSEIQFAAVDHVYLTKKSYLNEVSKFTSAFRSSIYLQGSDYKIFHKCQSGRKRKSLHSQPDNLGNDLTQKKARSSEPKSAKARKEKQVVKSDITRPRKADGISGSKTSSDKAQRKTSLTSLILTFSSGFTLPSKEDIVQLFGRFGSLNETETCLVPDSQSVKVVYMNDRDAKEAFRSSINQSPFPGQSVNYTLQHSSAGSTLHGSHTKISSPVKRTSEKPDSSQHAEGELPDVGIIREKLETMEAMLENCSDKISPADKSSLKDELKSLLEKVETSVEKVKRVVENASSHKDKF</sequence>
<feature type="compositionally biased region" description="Polar residues" evidence="1">
    <location>
        <begin position="501"/>
        <end position="516"/>
    </location>
</feature>
<dbReference type="PANTHER" id="PTHR10688:SF3">
    <property type="entry name" value="PWWP DOMAIN-CONTAINING PROTEIN 6"/>
    <property type="match status" value="1"/>
</dbReference>
<feature type="compositionally biased region" description="Basic and acidic residues" evidence="1">
    <location>
        <begin position="730"/>
        <end position="745"/>
    </location>
</feature>
<evidence type="ECO:0000313" key="4">
    <source>
        <dbReference type="Proteomes" id="UP000834106"/>
    </source>
</evidence>
<name>A0AAD2DNT0_9LAMI</name>
<gene>
    <name evidence="3" type="ORF">FPE_LOCUS6020</name>
</gene>
<evidence type="ECO:0000259" key="2">
    <source>
        <dbReference type="PROSITE" id="PS50812"/>
    </source>
</evidence>
<dbReference type="EMBL" id="OU503038">
    <property type="protein sequence ID" value="CAI9758590.1"/>
    <property type="molecule type" value="Genomic_DNA"/>
</dbReference>
<feature type="compositionally biased region" description="Polar residues" evidence="1">
    <location>
        <begin position="842"/>
        <end position="859"/>
    </location>
</feature>
<dbReference type="SMART" id="SM00293">
    <property type="entry name" value="PWWP"/>
    <property type="match status" value="1"/>
</dbReference>
<dbReference type="SUPFAM" id="SSF63748">
    <property type="entry name" value="Tudor/PWWP/MBT"/>
    <property type="match status" value="1"/>
</dbReference>
<feature type="compositionally biased region" description="Basic and acidic residues" evidence="1">
    <location>
        <begin position="100"/>
        <end position="113"/>
    </location>
</feature>
<keyword evidence="4" id="KW-1185">Reference proteome</keyword>
<feature type="compositionally biased region" description="Basic and acidic residues" evidence="1">
    <location>
        <begin position="522"/>
        <end position="536"/>
    </location>
</feature>
<dbReference type="Proteomes" id="UP000834106">
    <property type="component" value="Chromosome 3"/>
</dbReference>
<proteinExistence type="predicted"/>
<feature type="region of interest" description="Disordered" evidence="1">
    <location>
        <begin position="405"/>
        <end position="572"/>
    </location>
</feature>
<dbReference type="Gene3D" id="2.30.30.140">
    <property type="match status" value="1"/>
</dbReference>
<dbReference type="CDD" id="cd05162">
    <property type="entry name" value="PWWP"/>
    <property type="match status" value="1"/>
</dbReference>
<feature type="compositionally biased region" description="Polar residues" evidence="1">
    <location>
        <begin position="415"/>
        <end position="427"/>
    </location>
</feature>
<dbReference type="PROSITE" id="PS50812">
    <property type="entry name" value="PWWP"/>
    <property type="match status" value="1"/>
</dbReference>
<feature type="region of interest" description="Disordered" evidence="1">
    <location>
        <begin position="697"/>
        <end position="758"/>
    </location>
</feature>
<feature type="compositionally biased region" description="Polar residues" evidence="1">
    <location>
        <begin position="77"/>
        <end position="89"/>
    </location>
</feature>
<evidence type="ECO:0000313" key="3">
    <source>
        <dbReference type="EMBL" id="CAI9758590.1"/>
    </source>
</evidence>
<protein>
    <recommendedName>
        <fullName evidence="2">PWWP domain-containing protein</fullName>
    </recommendedName>
</protein>
<feature type="compositionally biased region" description="Basic and acidic residues" evidence="1">
    <location>
        <begin position="439"/>
        <end position="448"/>
    </location>
</feature>
<accession>A0AAD2DNT0</accession>
<feature type="domain" description="PWWP" evidence="2">
    <location>
        <begin position="182"/>
        <end position="246"/>
    </location>
</feature>
<dbReference type="InterPro" id="IPR000313">
    <property type="entry name" value="PWWP_dom"/>
</dbReference>
<dbReference type="InterPro" id="IPR052657">
    <property type="entry name" value="PDP_family_Arabidopsis"/>
</dbReference>
<evidence type="ECO:0000256" key="1">
    <source>
        <dbReference type="SAM" id="MobiDB-lite"/>
    </source>
</evidence>
<feature type="compositionally biased region" description="Polar residues" evidence="1">
    <location>
        <begin position="702"/>
        <end position="712"/>
    </location>
</feature>
<organism evidence="3 4">
    <name type="scientific">Fraxinus pennsylvanica</name>
    <dbReference type="NCBI Taxonomy" id="56036"/>
    <lineage>
        <taxon>Eukaryota</taxon>
        <taxon>Viridiplantae</taxon>
        <taxon>Streptophyta</taxon>
        <taxon>Embryophyta</taxon>
        <taxon>Tracheophyta</taxon>
        <taxon>Spermatophyta</taxon>
        <taxon>Magnoliopsida</taxon>
        <taxon>eudicotyledons</taxon>
        <taxon>Gunneridae</taxon>
        <taxon>Pentapetalae</taxon>
        <taxon>asterids</taxon>
        <taxon>lamiids</taxon>
        <taxon>Lamiales</taxon>
        <taxon>Oleaceae</taxon>
        <taxon>Oleeae</taxon>
        <taxon>Fraxinus</taxon>
    </lineage>
</organism>